<reference evidence="3 5" key="1">
    <citation type="submission" date="2016-06" db="EMBL/GenBank/DDBJ databases">
        <authorList>
            <person name="Kjaerup R.B."/>
            <person name="Dalgaard T.S."/>
            <person name="Juul-Madsen H.R."/>
        </authorList>
    </citation>
    <scope>NUCLEOTIDE SEQUENCE [LARGE SCALE GENOMIC DNA]</scope>
    <source>
        <strain evidence="3 5">DSM 43363</strain>
    </source>
</reference>
<dbReference type="InterPro" id="IPR007921">
    <property type="entry name" value="CHAP_dom"/>
</dbReference>
<dbReference type="InterPro" id="IPR006311">
    <property type="entry name" value="TAT_signal"/>
</dbReference>
<dbReference type="PROSITE" id="PS51318">
    <property type="entry name" value="TAT"/>
    <property type="match status" value="1"/>
</dbReference>
<feature type="signal peptide" evidence="1">
    <location>
        <begin position="1"/>
        <end position="31"/>
    </location>
</feature>
<dbReference type="EMBL" id="FMIC01000002">
    <property type="protein sequence ID" value="SCL69725.1"/>
    <property type="molecule type" value="Genomic_DNA"/>
</dbReference>
<evidence type="ECO:0000259" key="2">
    <source>
        <dbReference type="PROSITE" id="PS50911"/>
    </source>
</evidence>
<reference evidence="4 6" key="2">
    <citation type="submission" date="2022-10" db="EMBL/GenBank/DDBJ databases">
        <title>The complete genomes of actinobacterial strains from the NBC collection.</title>
        <authorList>
            <person name="Joergensen T.S."/>
            <person name="Alvarez Arevalo M."/>
            <person name="Sterndorff E.B."/>
            <person name="Faurdal D."/>
            <person name="Vuksanovic O."/>
            <person name="Mourched A.-S."/>
            <person name="Charusanti P."/>
            <person name="Shaw S."/>
            <person name="Blin K."/>
            <person name="Weber T."/>
        </authorList>
    </citation>
    <scope>NUCLEOTIDE SEQUENCE [LARGE SCALE GENOMIC DNA]</scope>
    <source>
        <strain evidence="4 6">NBC 01809</strain>
    </source>
</reference>
<dbReference type="SUPFAM" id="SSF54001">
    <property type="entry name" value="Cysteine proteinases"/>
    <property type="match status" value="1"/>
</dbReference>
<feature type="domain" description="Peptidase C51" evidence="2">
    <location>
        <begin position="50"/>
        <end position="195"/>
    </location>
</feature>
<evidence type="ECO:0000313" key="4">
    <source>
        <dbReference type="EMBL" id="WSA31133.1"/>
    </source>
</evidence>
<dbReference type="RefSeq" id="WP_176733772.1">
    <property type="nucleotide sequence ID" value="NZ_CP109071.1"/>
</dbReference>
<protein>
    <submittedName>
        <fullName evidence="3">CHAP domain-containing protein</fullName>
    </submittedName>
</protein>
<sequence length="197" mass="21317">MTDTDISRRRLLLAAAAGLTAPLLLETPSFADANNIRRLISNTAESEVGSVETGNNNYPLRYKLNGNIVRPAEWCGVFVNYCWVIGGATKKPSMKGSGTAQGHWATYWKSWANKNGRWTGLSGTPAIGDAVVYGHYADSGHIGIVVGVRGSGSSREIMTVEGNVSNKVTAFGWRKPSSMYVTRDGVKRYVSGYVRPV</sequence>
<dbReference type="Proteomes" id="UP001334804">
    <property type="component" value="Chromosome"/>
</dbReference>
<organism evidence="3 5">
    <name type="scientific">Micromonospora peucetia</name>
    <dbReference type="NCBI Taxonomy" id="47871"/>
    <lineage>
        <taxon>Bacteria</taxon>
        <taxon>Bacillati</taxon>
        <taxon>Actinomycetota</taxon>
        <taxon>Actinomycetes</taxon>
        <taxon>Micromonosporales</taxon>
        <taxon>Micromonosporaceae</taxon>
        <taxon>Micromonospora</taxon>
    </lineage>
</organism>
<dbReference type="PROSITE" id="PS50911">
    <property type="entry name" value="CHAP"/>
    <property type="match status" value="1"/>
</dbReference>
<evidence type="ECO:0000313" key="5">
    <source>
        <dbReference type="Proteomes" id="UP000199343"/>
    </source>
</evidence>
<dbReference type="AlphaFoldDB" id="A0A1C6VTV8"/>
<evidence type="ECO:0000256" key="1">
    <source>
        <dbReference type="SAM" id="SignalP"/>
    </source>
</evidence>
<keyword evidence="1" id="KW-0732">Signal</keyword>
<dbReference type="STRING" id="47871.GA0070608_4110"/>
<evidence type="ECO:0000313" key="6">
    <source>
        <dbReference type="Proteomes" id="UP001334804"/>
    </source>
</evidence>
<accession>A0A1C6VTV8</accession>
<keyword evidence="6" id="KW-1185">Reference proteome</keyword>
<dbReference type="Pfam" id="PF05257">
    <property type="entry name" value="CHAP"/>
    <property type="match status" value="1"/>
</dbReference>
<proteinExistence type="predicted"/>
<dbReference type="Gene3D" id="3.90.1720.10">
    <property type="entry name" value="endopeptidase domain like (from Nostoc punctiforme)"/>
    <property type="match status" value="1"/>
</dbReference>
<dbReference type="Proteomes" id="UP000199343">
    <property type="component" value="Unassembled WGS sequence"/>
</dbReference>
<feature type="chain" id="PRO_5038806490" evidence="1">
    <location>
        <begin position="32"/>
        <end position="197"/>
    </location>
</feature>
<evidence type="ECO:0000313" key="3">
    <source>
        <dbReference type="EMBL" id="SCL69725.1"/>
    </source>
</evidence>
<dbReference type="EMBL" id="CP109071">
    <property type="protein sequence ID" value="WSA31133.1"/>
    <property type="molecule type" value="Genomic_DNA"/>
</dbReference>
<name>A0A1C6VTV8_9ACTN</name>
<gene>
    <name evidence="3" type="ORF">GA0070608_4110</name>
    <name evidence="4" type="ORF">OIE14_23710</name>
</gene>
<dbReference type="InterPro" id="IPR038765">
    <property type="entry name" value="Papain-like_cys_pep_sf"/>
</dbReference>